<sequence>MPASSNRDSALTRSAIDAAADSYRGTGCLAIAKGGKLLGSSGDIDTGGRFTWSVAKSLVGTLVGALDMDVRRPASAYGFRGRRDDMSVASFMAMNTSGSFSYSTGIVGDVASMALDAAGVRKIARTRPPGSLNRVLTENLYNKIGMRSTRAMDNGGSAITSSCSDLLRLALLWTRRGQWGSTTVFTQEYARLATTSAPSNAGYGLLLYLNSAGVGEPWSHAIQRGTGPLLPNAPADTVLALGIGGQYFLSIPSLDIAISRLATRNCVGCQGLDAARAAWSSLLASGVLGPN</sequence>
<accession>A0A830HQJ6</accession>
<protein>
    <recommendedName>
        <fullName evidence="3">Beta-lactamase-related domain-containing protein</fullName>
    </recommendedName>
</protein>
<comment type="caution">
    <text evidence="1">The sequence shown here is derived from an EMBL/GenBank/DDBJ whole genome shotgun (WGS) entry which is preliminary data.</text>
</comment>
<evidence type="ECO:0008006" key="3">
    <source>
        <dbReference type="Google" id="ProtNLM"/>
    </source>
</evidence>
<evidence type="ECO:0000313" key="2">
    <source>
        <dbReference type="Proteomes" id="UP000660262"/>
    </source>
</evidence>
<evidence type="ECO:0000313" key="1">
    <source>
        <dbReference type="EMBL" id="GHP09003.1"/>
    </source>
</evidence>
<keyword evidence="2" id="KW-1185">Reference proteome</keyword>
<dbReference type="Proteomes" id="UP000660262">
    <property type="component" value="Unassembled WGS sequence"/>
</dbReference>
<gene>
    <name evidence="1" type="ORF">PPROV_000774000</name>
</gene>
<dbReference type="SUPFAM" id="SSF56601">
    <property type="entry name" value="beta-lactamase/transpeptidase-like"/>
    <property type="match status" value="1"/>
</dbReference>
<dbReference type="AlphaFoldDB" id="A0A830HQJ6"/>
<dbReference type="InterPro" id="IPR012338">
    <property type="entry name" value="Beta-lactam/transpept-like"/>
</dbReference>
<proteinExistence type="predicted"/>
<organism evidence="1 2">
    <name type="scientific">Pycnococcus provasolii</name>
    <dbReference type="NCBI Taxonomy" id="41880"/>
    <lineage>
        <taxon>Eukaryota</taxon>
        <taxon>Viridiplantae</taxon>
        <taxon>Chlorophyta</taxon>
        <taxon>Pseudoscourfieldiophyceae</taxon>
        <taxon>Pseudoscourfieldiales</taxon>
        <taxon>Pycnococcaceae</taxon>
        <taxon>Pycnococcus</taxon>
    </lineage>
</organism>
<dbReference type="Gene3D" id="3.40.710.10">
    <property type="entry name" value="DD-peptidase/beta-lactamase superfamily"/>
    <property type="match status" value="1"/>
</dbReference>
<dbReference type="EMBL" id="BNJQ01000023">
    <property type="protein sequence ID" value="GHP09003.1"/>
    <property type="molecule type" value="Genomic_DNA"/>
</dbReference>
<reference evidence="1" key="1">
    <citation type="submission" date="2020-10" db="EMBL/GenBank/DDBJ databases">
        <title>Unveiling of a novel bifunctional photoreceptor, Dualchrome1, isolated from a cosmopolitan green alga.</title>
        <authorList>
            <person name="Suzuki S."/>
            <person name="Kawachi M."/>
        </authorList>
    </citation>
    <scope>NUCLEOTIDE SEQUENCE</scope>
    <source>
        <strain evidence="1">NIES 2893</strain>
    </source>
</reference>
<name>A0A830HQJ6_9CHLO</name>